<protein>
    <submittedName>
        <fullName evidence="1">Uncharacterized protein</fullName>
    </submittedName>
</protein>
<evidence type="ECO:0000313" key="2">
    <source>
        <dbReference type="Proteomes" id="UP001255185"/>
    </source>
</evidence>
<comment type="caution">
    <text evidence="1">The sequence shown here is derived from an EMBL/GenBank/DDBJ whole genome shotgun (WGS) entry which is preliminary data.</text>
</comment>
<evidence type="ECO:0000313" key="1">
    <source>
        <dbReference type="EMBL" id="MDR6968501.1"/>
    </source>
</evidence>
<accession>A0ABU1TRK7</accession>
<reference evidence="1 2" key="1">
    <citation type="submission" date="2023-07" db="EMBL/GenBank/DDBJ databases">
        <title>Sorghum-associated microbial communities from plants grown in Nebraska, USA.</title>
        <authorList>
            <person name="Schachtman D."/>
        </authorList>
    </citation>
    <scope>NUCLEOTIDE SEQUENCE [LARGE SCALE GENOMIC DNA]</scope>
    <source>
        <strain evidence="1 2">3773</strain>
    </source>
</reference>
<gene>
    <name evidence="1" type="ORF">J2X31_002524</name>
</gene>
<dbReference type="RefSeq" id="WP_310027098.1">
    <property type="nucleotide sequence ID" value="NZ_JAVDVI010000010.1"/>
</dbReference>
<name>A0ABU1TRK7_9FLAO</name>
<keyword evidence="2" id="KW-1185">Reference proteome</keyword>
<dbReference type="EMBL" id="JAVDVI010000010">
    <property type="protein sequence ID" value="MDR6968501.1"/>
    <property type="molecule type" value="Genomic_DNA"/>
</dbReference>
<proteinExistence type="predicted"/>
<dbReference type="Proteomes" id="UP001255185">
    <property type="component" value="Unassembled WGS sequence"/>
</dbReference>
<organism evidence="1 2">
    <name type="scientific">Flavobacterium arsenatis</name>
    <dbReference type="NCBI Taxonomy" id="1484332"/>
    <lineage>
        <taxon>Bacteria</taxon>
        <taxon>Pseudomonadati</taxon>
        <taxon>Bacteroidota</taxon>
        <taxon>Flavobacteriia</taxon>
        <taxon>Flavobacteriales</taxon>
        <taxon>Flavobacteriaceae</taxon>
        <taxon>Flavobacterium</taxon>
    </lineage>
</organism>
<sequence>MTEIERIKKNIDGELPKGKYGIIIVQDMPNPKHELEIFKQTILAILENISLHEENSKWEKLLPKQLVEFTNQLEEEDYHKDDLISHIPNMIRHFREQRKWEWFSSTMLENDEGFEVIVIGNLDTIALPLLHHQGIPFTSIFLEENDKLYPTRYITDVLTYKTFDTKTLKLKKK</sequence>